<keyword evidence="3" id="KW-1185">Reference proteome</keyword>
<evidence type="ECO:0000259" key="1">
    <source>
        <dbReference type="Pfam" id="PF07244"/>
    </source>
</evidence>
<dbReference type="InterPro" id="IPR051544">
    <property type="entry name" value="TPS_OM_transporter"/>
</dbReference>
<dbReference type="InterPro" id="IPR010827">
    <property type="entry name" value="BamA/TamA_POTRA"/>
</dbReference>
<accession>A0ABV6FR60</accession>
<organism evidence="2 3">
    <name type="scientific">Fontibacter flavus</name>
    <dbReference type="NCBI Taxonomy" id="654838"/>
    <lineage>
        <taxon>Bacteria</taxon>
        <taxon>Pseudomonadati</taxon>
        <taxon>Bacteroidota</taxon>
        <taxon>Cytophagia</taxon>
        <taxon>Cytophagales</taxon>
        <taxon>Cyclobacteriaceae</taxon>
        <taxon>Fontibacter</taxon>
    </lineage>
</organism>
<dbReference type="EMBL" id="JBHLWI010000014">
    <property type="protein sequence ID" value="MFC0262353.1"/>
    <property type="molecule type" value="Genomic_DNA"/>
</dbReference>
<dbReference type="Gene3D" id="2.40.160.50">
    <property type="entry name" value="membrane protein fhac: a member of the omp85/tpsb transporter family"/>
    <property type="match status" value="1"/>
</dbReference>
<dbReference type="PANTHER" id="PTHR34597:SF3">
    <property type="entry name" value="OUTER MEMBRANE TRANSPORTER CDIB"/>
    <property type="match status" value="1"/>
</dbReference>
<feature type="domain" description="POTRA" evidence="1">
    <location>
        <begin position="162"/>
        <end position="204"/>
    </location>
</feature>
<protein>
    <submittedName>
        <fullName evidence="2">POTRA domain-containing protein</fullName>
    </submittedName>
</protein>
<dbReference type="PANTHER" id="PTHR34597">
    <property type="entry name" value="SLR1661 PROTEIN"/>
    <property type="match status" value="1"/>
</dbReference>
<reference evidence="2 3" key="1">
    <citation type="submission" date="2024-09" db="EMBL/GenBank/DDBJ databases">
        <authorList>
            <person name="Sun Q."/>
            <person name="Mori K."/>
        </authorList>
    </citation>
    <scope>NUCLEOTIDE SEQUENCE [LARGE SCALE GENOMIC DNA]</scope>
    <source>
        <strain evidence="2 3">CCM 7650</strain>
    </source>
</reference>
<name>A0ABV6FR60_9BACT</name>
<dbReference type="RefSeq" id="WP_382386793.1">
    <property type="nucleotide sequence ID" value="NZ_JBHLWI010000014.1"/>
</dbReference>
<evidence type="ECO:0000313" key="3">
    <source>
        <dbReference type="Proteomes" id="UP001589797"/>
    </source>
</evidence>
<evidence type="ECO:0000313" key="2">
    <source>
        <dbReference type="EMBL" id="MFC0262353.1"/>
    </source>
</evidence>
<sequence>MIISQLFAQQGKWLHYEIRGGVMREGNLSFVDSLQMSQFSRELILELNQLGYLSPKSNGIWTGTDSLYLQIDTGVRFEWVKLSKGNADPLFLLKAGVDLRQFGGKSFNYAEVANIFGKILDASENLGYPFASVALDSVQRNETRISAALNVELGPFITFDTLKVTGNSKTKKEFLSRFLQIRPSTPFSQKKVDQGIRQIRNLPYLRWSGEPELSFQNEEATLYLPLEDRRVNAIDGIIGFLPNELEGNRMLVTGQFDLALYNVAGRGRSYELHWQRFNQFSQNLNVSALEPLLYGSGVDMKASFSLLKEDTTFLNRDFRIDFGYRFGEGAYLRFFSRRQAADLLAVSGLSELTVLPEVGDFRFNNYGIGIEQSWLDDRFFPRRGALAQMEFAIGNKNIIRNTAIPSSVYDGVSLRSLQYYLKGHVEKYFYLNSRWGVLTRLAGGLMENSNLFVNDLFRLGGLKTIRGFNENFFFAKNYTYLNFEPRYYFDTYSYFMIFADVGRLGNSVQALVDDYPYALGLGFSLETEGGIFNFIYGLGGSNTQDFALNLSKIHFGYTGRF</sequence>
<gene>
    <name evidence="2" type="ORF">ACFFIP_06625</name>
</gene>
<dbReference type="Pfam" id="PF07244">
    <property type="entry name" value="POTRA"/>
    <property type="match status" value="1"/>
</dbReference>
<proteinExistence type="predicted"/>
<comment type="caution">
    <text evidence="2">The sequence shown here is derived from an EMBL/GenBank/DDBJ whole genome shotgun (WGS) entry which is preliminary data.</text>
</comment>
<dbReference type="Proteomes" id="UP001589797">
    <property type="component" value="Unassembled WGS sequence"/>
</dbReference>
<dbReference type="Gene3D" id="3.10.20.310">
    <property type="entry name" value="membrane protein fhac"/>
    <property type="match status" value="1"/>
</dbReference>